<proteinExistence type="predicted"/>
<organism evidence="2">
    <name type="scientific">Caenorhabditis brenneri</name>
    <name type="common">Nematode worm</name>
    <dbReference type="NCBI Taxonomy" id="135651"/>
    <lineage>
        <taxon>Eukaryota</taxon>
        <taxon>Metazoa</taxon>
        <taxon>Ecdysozoa</taxon>
        <taxon>Nematoda</taxon>
        <taxon>Chromadorea</taxon>
        <taxon>Rhabditida</taxon>
        <taxon>Rhabditina</taxon>
        <taxon>Rhabditomorpha</taxon>
        <taxon>Rhabditoidea</taxon>
        <taxon>Rhabditidae</taxon>
        <taxon>Peloderinae</taxon>
        <taxon>Caenorhabditis</taxon>
    </lineage>
</organism>
<gene>
    <name evidence="1" type="ORF">CAEBREN_04509</name>
</gene>
<sequence>MIVGSWEKMKKKKEKVGECKKDASEQIPGCILTEFTEKDRKRSGVGRTRRVCGLQTRSRYGWLNWIEWHFSGQKNGSTLFRKDWRSISEWTLPHFAIRLSFLQATVNRKGKRGKD</sequence>
<name>G0M7P3_CAEBE</name>
<dbReference type="AlphaFoldDB" id="G0M7P3"/>
<keyword evidence="2" id="KW-1185">Reference proteome</keyword>
<protein>
    <submittedName>
        <fullName evidence="1">Uncharacterized protein</fullName>
    </submittedName>
</protein>
<reference evidence="2" key="1">
    <citation type="submission" date="2011-07" db="EMBL/GenBank/DDBJ databases">
        <authorList>
            <consortium name="Caenorhabditis brenneri Sequencing and Analysis Consortium"/>
            <person name="Wilson R.K."/>
        </authorList>
    </citation>
    <scope>NUCLEOTIDE SEQUENCE [LARGE SCALE GENOMIC DNA]</scope>
    <source>
        <strain evidence="2">PB2801</strain>
    </source>
</reference>
<evidence type="ECO:0000313" key="2">
    <source>
        <dbReference type="Proteomes" id="UP000008068"/>
    </source>
</evidence>
<dbReference type="Proteomes" id="UP000008068">
    <property type="component" value="Unassembled WGS sequence"/>
</dbReference>
<dbReference type="EMBL" id="GL379786">
    <property type="protein sequence ID" value="EGT30430.1"/>
    <property type="molecule type" value="Genomic_DNA"/>
</dbReference>
<dbReference type="HOGENOM" id="CLU_2111038_0_0_1"/>
<accession>G0M7P3</accession>
<evidence type="ECO:0000313" key="1">
    <source>
        <dbReference type="EMBL" id="EGT30430.1"/>
    </source>
</evidence>
<dbReference type="InParanoid" id="G0M7P3"/>